<protein>
    <submittedName>
        <fullName evidence="6">Sensor histidine kinase</fullName>
    </submittedName>
</protein>
<evidence type="ECO:0000313" key="7">
    <source>
        <dbReference type="Proteomes" id="UP001595555"/>
    </source>
</evidence>
<accession>A0ABV7FEI3</accession>
<evidence type="ECO:0000256" key="2">
    <source>
        <dbReference type="ARBA" id="ARBA00022777"/>
    </source>
</evidence>
<feature type="transmembrane region" description="Helical" evidence="4">
    <location>
        <begin position="76"/>
        <end position="101"/>
    </location>
</feature>
<organism evidence="6 7">
    <name type="scientific">Cellvibrio fontiphilus</name>
    <dbReference type="NCBI Taxonomy" id="1815559"/>
    <lineage>
        <taxon>Bacteria</taxon>
        <taxon>Pseudomonadati</taxon>
        <taxon>Pseudomonadota</taxon>
        <taxon>Gammaproteobacteria</taxon>
        <taxon>Cellvibrionales</taxon>
        <taxon>Cellvibrionaceae</taxon>
        <taxon>Cellvibrio</taxon>
    </lineage>
</organism>
<evidence type="ECO:0000256" key="3">
    <source>
        <dbReference type="ARBA" id="ARBA00023012"/>
    </source>
</evidence>
<dbReference type="Gene3D" id="3.30.565.10">
    <property type="entry name" value="Histidine kinase-like ATPase, C-terminal domain"/>
    <property type="match status" value="1"/>
</dbReference>
<gene>
    <name evidence="6" type="ORF">ACFODX_06260</name>
</gene>
<evidence type="ECO:0000256" key="4">
    <source>
        <dbReference type="SAM" id="Phobius"/>
    </source>
</evidence>
<dbReference type="InterPro" id="IPR011712">
    <property type="entry name" value="Sig_transdc_His_kin_sub3_dim/P"/>
</dbReference>
<dbReference type="PANTHER" id="PTHR24421">
    <property type="entry name" value="NITRATE/NITRITE SENSOR PROTEIN NARX-RELATED"/>
    <property type="match status" value="1"/>
</dbReference>
<keyword evidence="2 6" id="KW-0418">Kinase</keyword>
<feature type="transmembrane region" description="Helical" evidence="4">
    <location>
        <begin position="138"/>
        <end position="156"/>
    </location>
</feature>
<keyword evidence="7" id="KW-1185">Reference proteome</keyword>
<keyword evidence="1" id="KW-0808">Transferase</keyword>
<proteinExistence type="predicted"/>
<comment type="caution">
    <text evidence="6">The sequence shown here is derived from an EMBL/GenBank/DDBJ whole genome shotgun (WGS) entry which is preliminary data.</text>
</comment>
<dbReference type="SUPFAM" id="SSF55874">
    <property type="entry name" value="ATPase domain of HSP90 chaperone/DNA topoisomerase II/histidine kinase"/>
    <property type="match status" value="1"/>
</dbReference>
<evidence type="ECO:0000259" key="5">
    <source>
        <dbReference type="Pfam" id="PF07730"/>
    </source>
</evidence>
<dbReference type="PANTHER" id="PTHR24421:SF63">
    <property type="entry name" value="SENSOR HISTIDINE KINASE DESK"/>
    <property type="match status" value="1"/>
</dbReference>
<keyword evidence="4" id="KW-0472">Membrane</keyword>
<evidence type="ECO:0000256" key="1">
    <source>
        <dbReference type="ARBA" id="ARBA00022679"/>
    </source>
</evidence>
<feature type="transmembrane region" description="Helical" evidence="4">
    <location>
        <begin position="24"/>
        <end position="41"/>
    </location>
</feature>
<dbReference type="InterPro" id="IPR036890">
    <property type="entry name" value="HATPase_C_sf"/>
</dbReference>
<feature type="transmembrane region" description="Helical" evidence="4">
    <location>
        <begin position="48"/>
        <end position="70"/>
    </location>
</feature>
<dbReference type="CDD" id="cd16917">
    <property type="entry name" value="HATPase_UhpB-NarQ-NarX-like"/>
    <property type="match status" value="1"/>
</dbReference>
<sequence>MYKSTHALHKSADDCSSSIYSAKSWVWLFFSLYYFVPLYYLPFSGFQLPVLVGVYCLFVGLYLWAITLSANRVWKAILALSLLSIATSAYTPGASTFFSYVGFLIGFSYRTRIWLNLLVLHLLVIVGLHYTFNYPIPFFALPAISGLITISIIGYVERVRLEARISQQKSHEEIEQLAIIAERERIARDLHDILGHTLSSIALKAELAEKLLAQDKQEIAREHVSELHHIARNTLSLVRQTVSGYKHRGLSGEVMELCEKLRQNGFVVELLGEIPQLSARAETAVILALTELTTNVLRHSNGNHCQIEFRHSCDKILVSMRDNGKVSALTPGNGLQGIQERIQALAGELQSSISKGCEFVISLPRHELHH</sequence>
<feature type="transmembrane region" description="Helical" evidence="4">
    <location>
        <begin position="113"/>
        <end position="132"/>
    </location>
</feature>
<name>A0ABV7FEI3_9GAMM</name>
<keyword evidence="3" id="KW-0902">Two-component regulatory system</keyword>
<keyword evidence="4" id="KW-1133">Transmembrane helix</keyword>
<dbReference type="EMBL" id="JBHRTF010000003">
    <property type="protein sequence ID" value="MFC3115153.1"/>
    <property type="molecule type" value="Genomic_DNA"/>
</dbReference>
<dbReference type="InterPro" id="IPR050482">
    <property type="entry name" value="Sensor_HK_TwoCompSys"/>
</dbReference>
<reference evidence="7" key="1">
    <citation type="journal article" date="2019" name="Int. J. Syst. Evol. Microbiol.">
        <title>The Global Catalogue of Microorganisms (GCM) 10K type strain sequencing project: providing services to taxonomists for standard genome sequencing and annotation.</title>
        <authorList>
            <consortium name="The Broad Institute Genomics Platform"/>
            <consortium name="The Broad Institute Genome Sequencing Center for Infectious Disease"/>
            <person name="Wu L."/>
            <person name="Ma J."/>
        </authorList>
    </citation>
    <scope>NUCLEOTIDE SEQUENCE [LARGE SCALE GENOMIC DNA]</scope>
    <source>
        <strain evidence="7">KCTC 52237</strain>
    </source>
</reference>
<feature type="domain" description="Signal transduction histidine kinase subgroup 3 dimerisation and phosphoacceptor" evidence="5">
    <location>
        <begin position="182"/>
        <end position="248"/>
    </location>
</feature>
<dbReference type="RefSeq" id="WP_378117187.1">
    <property type="nucleotide sequence ID" value="NZ_JBHRTF010000003.1"/>
</dbReference>
<evidence type="ECO:0000313" key="6">
    <source>
        <dbReference type="EMBL" id="MFC3115153.1"/>
    </source>
</evidence>
<dbReference type="Gene3D" id="1.20.5.1930">
    <property type="match status" value="1"/>
</dbReference>
<keyword evidence="4" id="KW-0812">Transmembrane</keyword>
<dbReference type="GO" id="GO:0016301">
    <property type="term" value="F:kinase activity"/>
    <property type="evidence" value="ECO:0007669"/>
    <property type="project" value="UniProtKB-KW"/>
</dbReference>
<dbReference type="Proteomes" id="UP001595555">
    <property type="component" value="Unassembled WGS sequence"/>
</dbReference>
<dbReference type="Pfam" id="PF07730">
    <property type="entry name" value="HisKA_3"/>
    <property type="match status" value="1"/>
</dbReference>